<dbReference type="InterPro" id="IPR049636">
    <property type="entry name" value="HNF4-like_DBD"/>
</dbReference>
<dbReference type="PANTHER" id="PTHR47518">
    <property type="entry name" value="SERPENTINE RECEPTOR CLASS EPSILON-13-RELATED"/>
    <property type="match status" value="1"/>
</dbReference>
<dbReference type="PRINTS" id="PR00047">
    <property type="entry name" value="STROIDFINGER"/>
</dbReference>
<keyword evidence="11" id="KW-0238">DNA-binding</keyword>
<dbReference type="PROSITE" id="PS00031">
    <property type="entry name" value="NUCLEAR_REC_DBD_1"/>
    <property type="match status" value="1"/>
</dbReference>
<dbReference type="InterPro" id="IPR013088">
    <property type="entry name" value="Znf_NHR/GATA"/>
</dbReference>
<feature type="domain" description="NR LBD" evidence="18">
    <location>
        <begin position="83"/>
        <end position="336"/>
    </location>
</feature>
<comment type="similarity">
    <text evidence="3">Belongs to the nuclear hormone receptor family.</text>
</comment>
<evidence type="ECO:0000256" key="9">
    <source>
        <dbReference type="ARBA" id="ARBA00022989"/>
    </source>
</evidence>
<feature type="transmembrane region" description="Helical" evidence="16">
    <location>
        <begin position="486"/>
        <end position="506"/>
    </location>
</feature>
<keyword evidence="9 16" id="KW-1133">Transmembrane helix</keyword>
<dbReference type="GO" id="GO:0008270">
    <property type="term" value="F:zinc ion binding"/>
    <property type="evidence" value="ECO:0007669"/>
    <property type="project" value="UniProtKB-KW"/>
</dbReference>
<keyword evidence="8" id="KW-0862">Zinc</keyword>
<dbReference type="InterPro" id="IPR035500">
    <property type="entry name" value="NHR-like_dom_sf"/>
</dbReference>
<dbReference type="PROSITE" id="PS51030">
    <property type="entry name" value="NUCLEAR_REC_DBD_2"/>
    <property type="match status" value="1"/>
</dbReference>
<evidence type="ECO:0000256" key="12">
    <source>
        <dbReference type="ARBA" id="ARBA00023136"/>
    </source>
</evidence>
<name>A0A9P1N7Y8_9PELO</name>
<evidence type="ECO:0000259" key="17">
    <source>
        <dbReference type="PROSITE" id="PS51030"/>
    </source>
</evidence>
<feature type="transmembrane region" description="Helical" evidence="16">
    <location>
        <begin position="512"/>
        <end position="536"/>
    </location>
</feature>
<keyword evidence="13" id="KW-0804">Transcription</keyword>
<keyword evidence="6" id="KW-0479">Metal-binding</keyword>
<evidence type="ECO:0000256" key="15">
    <source>
        <dbReference type="ARBA" id="ARBA00023242"/>
    </source>
</evidence>
<keyword evidence="14" id="KW-0675">Receptor</keyword>
<dbReference type="Pfam" id="PF03125">
    <property type="entry name" value="Sre"/>
    <property type="match status" value="1"/>
</dbReference>
<dbReference type="EMBL" id="CANHGI010000005">
    <property type="protein sequence ID" value="CAI5451436.1"/>
    <property type="molecule type" value="Genomic_DNA"/>
</dbReference>
<dbReference type="InterPro" id="IPR001628">
    <property type="entry name" value="Znf_hrmn_rcpt"/>
</dbReference>
<keyword evidence="7" id="KW-0863">Zinc-finger</keyword>
<comment type="subcellular location">
    <subcellularLocation>
        <location evidence="2">Membrane</location>
        <topology evidence="2">Multi-pass membrane protein</topology>
    </subcellularLocation>
    <subcellularLocation>
        <location evidence="1">Nucleus</location>
    </subcellularLocation>
</comment>
<evidence type="ECO:0000256" key="3">
    <source>
        <dbReference type="ARBA" id="ARBA00005993"/>
    </source>
</evidence>
<dbReference type="GO" id="GO:0016020">
    <property type="term" value="C:membrane"/>
    <property type="evidence" value="ECO:0007669"/>
    <property type="project" value="UniProtKB-SubCell"/>
</dbReference>
<feature type="transmembrane region" description="Helical" evidence="16">
    <location>
        <begin position="291"/>
        <end position="308"/>
    </location>
</feature>
<feature type="transmembrane region" description="Helical" evidence="16">
    <location>
        <begin position="320"/>
        <end position="342"/>
    </location>
</feature>
<evidence type="ECO:0000256" key="4">
    <source>
        <dbReference type="ARBA" id="ARBA00006803"/>
    </source>
</evidence>
<evidence type="ECO:0000256" key="10">
    <source>
        <dbReference type="ARBA" id="ARBA00023015"/>
    </source>
</evidence>
<dbReference type="InterPro" id="IPR004151">
    <property type="entry name" value="7TM_GPCR_serpentine_rcpt_Sre"/>
</dbReference>
<evidence type="ECO:0000259" key="18">
    <source>
        <dbReference type="PROSITE" id="PS51843"/>
    </source>
</evidence>
<dbReference type="Gene3D" id="3.30.50.10">
    <property type="entry name" value="Erythroid Transcription Factor GATA-1, subunit A"/>
    <property type="match status" value="1"/>
</dbReference>
<protein>
    <recommendedName>
        <fullName evidence="21">Nuclear receptor domain-containing protein</fullName>
    </recommendedName>
</protein>
<evidence type="ECO:0000313" key="20">
    <source>
        <dbReference type="Proteomes" id="UP001152747"/>
    </source>
</evidence>
<evidence type="ECO:0000256" key="13">
    <source>
        <dbReference type="ARBA" id="ARBA00023163"/>
    </source>
</evidence>
<comment type="caution">
    <text evidence="19">The sequence shown here is derived from an EMBL/GenBank/DDBJ whole genome shotgun (WGS) entry which is preliminary data.</text>
</comment>
<evidence type="ECO:0008006" key="21">
    <source>
        <dbReference type="Google" id="ProtNLM"/>
    </source>
</evidence>
<dbReference type="GO" id="GO:0005634">
    <property type="term" value="C:nucleus"/>
    <property type="evidence" value="ECO:0007669"/>
    <property type="project" value="UniProtKB-SubCell"/>
</dbReference>
<evidence type="ECO:0000256" key="11">
    <source>
        <dbReference type="ARBA" id="ARBA00023125"/>
    </source>
</evidence>
<dbReference type="InterPro" id="IPR052854">
    <property type="entry name" value="Serpentine_rcpt_epsilon"/>
</dbReference>
<dbReference type="GO" id="GO:0007606">
    <property type="term" value="P:sensory perception of chemical stimulus"/>
    <property type="evidence" value="ECO:0007669"/>
    <property type="project" value="InterPro"/>
</dbReference>
<evidence type="ECO:0000256" key="16">
    <source>
        <dbReference type="SAM" id="Phobius"/>
    </source>
</evidence>
<dbReference type="PANTHER" id="PTHR47518:SF11">
    <property type="entry name" value="SERPENTINE RECEPTOR, CLASS E (EPSILON)-RELATED"/>
    <property type="match status" value="1"/>
</dbReference>
<reference evidence="19" key="1">
    <citation type="submission" date="2022-11" db="EMBL/GenBank/DDBJ databases">
        <authorList>
            <person name="Kikuchi T."/>
        </authorList>
    </citation>
    <scope>NUCLEOTIDE SEQUENCE</scope>
    <source>
        <strain evidence="19">PS1010</strain>
    </source>
</reference>
<dbReference type="Pfam" id="PF00105">
    <property type="entry name" value="zf-C4"/>
    <property type="match status" value="1"/>
</dbReference>
<keyword evidence="5 16" id="KW-0812">Transmembrane</keyword>
<sequence length="590" mass="68860">MTSCEVCGARVIESHFGAMVCRSCSAFFRRYVLTKKKRIICKAEQTCLIHHNVNRMCRFCRMKKCLQVGMAATRINDPIISKSTDKILAFMNNYPLLQDERAITYGKWAGYDKKINFATTTTIMEADYRLSRNHIERSFKEFICIRKNNQNALFDNFYSLLMVAESAYNVVNSGTTQNYRAKTGHETLPMDQYFLGENKNTKLTDVEINRLFEPFWMKGVIYVITPLMELKLDFFEFTAILGLMLFDGSSKGIDDDCVEICYKIRNIIFREISAYHRENKHSRSFDRMADIMYALTTLQCAFFFWVSITAKQFHYNFRLILSCIYMIHCCDNFIIIILKLILIFRIDDENLTNMWYFAVLMHLTIMFVMMAMCVMPFLIFERFFATLYLSDYEQKERKHIAPILITCMISCGIISSYCVRDKANTAYVLLTLSVFNVFAISALLYMRIYNKKQYNKSHNLGNKQYSLTKRFQISENIKTLKLLTTIIFYMGFMDGLVLGSILISSFDVDQKTQAICTIVLDVCIFTYSNSLSYIIICFCEKWKKLVYGTICKSGCAQQTNVQPLRDSFGTQMNERVTLESHFKSLQNTWK</sequence>
<evidence type="ECO:0000256" key="1">
    <source>
        <dbReference type="ARBA" id="ARBA00004123"/>
    </source>
</evidence>
<evidence type="ECO:0000256" key="14">
    <source>
        <dbReference type="ARBA" id="ARBA00023170"/>
    </source>
</evidence>
<dbReference type="SUPFAM" id="SSF48508">
    <property type="entry name" value="Nuclear receptor ligand-binding domain"/>
    <property type="match status" value="1"/>
</dbReference>
<feature type="transmembrane region" description="Helical" evidence="16">
    <location>
        <begin position="354"/>
        <end position="379"/>
    </location>
</feature>
<dbReference type="InterPro" id="IPR000536">
    <property type="entry name" value="Nucl_hrmn_rcpt_lig-bd"/>
</dbReference>
<gene>
    <name evidence="19" type="ORF">CAMP_LOCUS14073</name>
</gene>
<dbReference type="Proteomes" id="UP001152747">
    <property type="component" value="Unassembled WGS sequence"/>
</dbReference>
<dbReference type="SMART" id="SM00430">
    <property type="entry name" value="HOLI"/>
    <property type="match status" value="1"/>
</dbReference>
<dbReference type="SUPFAM" id="SSF57716">
    <property type="entry name" value="Glucocorticoid receptor-like (DNA-binding domain)"/>
    <property type="match status" value="1"/>
</dbReference>
<dbReference type="PROSITE" id="PS51843">
    <property type="entry name" value="NR_LBD"/>
    <property type="match status" value="1"/>
</dbReference>
<keyword evidence="10" id="KW-0805">Transcription regulation</keyword>
<dbReference type="OrthoDB" id="5810792at2759"/>
<evidence type="ECO:0000256" key="7">
    <source>
        <dbReference type="ARBA" id="ARBA00022771"/>
    </source>
</evidence>
<evidence type="ECO:0000256" key="8">
    <source>
        <dbReference type="ARBA" id="ARBA00022833"/>
    </source>
</evidence>
<keyword evidence="15" id="KW-0539">Nucleus</keyword>
<dbReference type="GO" id="GO:0003700">
    <property type="term" value="F:DNA-binding transcription factor activity"/>
    <property type="evidence" value="ECO:0007669"/>
    <property type="project" value="InterPro"/>
</dbReference>
<keyword evidence="12 16" id="KW-0472">Membrane</keyword>
<evidence type="ECO:0000256" key="6">
    <source>
        <dbReference type="ARBA" id="ARBA00022723"/>
    </source>
</evidence>
<feature type="transmembrane region" description="Helical" evidence="16">
    <location>
        <begin position="400"/>
        <end position="419"/>
    </location>
</feature>
<dbReference type="SMART" id="SM00399">
    <property type="entry name" value="ZnF_C4"/>
    <property type="match status" value="1"/>
</dbReference>
<dbReference type="CDD" id="cd06960">
    <property type="entry name" value="NR_DBD_HNF4A"/>
    <property type="match status" value="1"/>
</dbReference>
<evidence type="ECO:0000256" key="2">
    <source>
        <dbReference type="ARBA" id="ARBA00004141"/>
    </source>
</evidence>
<feature type="transmembrane region" description="Helical" evidence="16">
    <location>
        <begin position="425"/>
        <end position="446"/>
    </location>
</feature>
<dbReference type="GO" id="GO:0000978">
    <property type="term" value="F:RNA polymerase II cis-regulatory region sequence-specific DNA binding"/>
    <property type="evidence" value="ECO:0007669"/>
    <property type="project" value="InterPro"/>
</dbReference>
<dbReference type="Gene3D" id="1.10.565.10">
    <property type="entry name" value="Retinoid X Receptor"/>
    <property type="match status" value="1"/>
</dbReference>
<keyword evidence="20" id="KW-1185">Reference proteome</keyword>
<accession>A0A9P1N7Y8</accession>
<evidence type="ECO:0000256" key="5">
    <source>
        <dbReference type="ARBA" id="ARBA00022692"/>
    </source>
</evidence>
<evidence type="ECO:0000313" key="19">
    <source>
        <dbReference type="EMBL" id="CAI5451436.1"/>
    </source>
</evidence>
<organism evidence="19 20">
    <name type="scientific">Caenorhabditis angaria</name>
    <dbReference type="NCBI Taxonomy" id="860376"/>
    <lineage>
        <taxon>Eukaryota</taxon>
        <taxon>Metazoa</taxon>
        <taxon>Ecdysozoa</taxon>
        <taxon>Nematoda</taxon>
        <taxon>Chromadorea</taxon>
        <taxon>Rhabditida</taxon>
        <taxon>Rhabditina</taxon>
        <taxon>Rhabditomorpha</taxon>
        <taxon>Rhabditoidea</taxon>
        <taxon>Rhabditidae</taxon>
        <taxon>Peloderinae</taxon>
        <taxon>Caenorhabditis</taxon>
    </lineage>
</organism>
<comment type="similarity">
    <text evidence="4">Belongs to the nematode receptor-like protein sre family.</text>
</comment>
<proteinExistence type="inferred from homology"/>
<feature type="domain" description="Nuclear receptor" evidence="17">
    <location>
        <begin position="1"/>
        <end position="77"/>
    </location>
</feature>
<dbReference type="AlphaFoldDB" id="A0A9P1N7Y8"/>